<evidence type="ECO:0000256" key="1">
    <source>
        <dbReference type="SAM" id="MobiDB-lite"/>
    </source>
</evidence>
<reference evidence="2" key="1">
    <citation type="submission" date="2020-05" db="EMBL/GenBank/DDBJ databases">
        <authorList>
            <person name="Rincon C."/>
            <person name="Sanders R I."/>
            <person name="Robbins C."/>
            <person name="Chaturvedi A."/>
        </authorList>
    </citation>
    <scope>NUCLEOTIDE SEQUENCE</scope>
    <source>
        <strain evidence="2">CHB12</strain>
    </source>
</reference>
<accession>A0A915Z1E8</accession>
<organism evidence="2 3">
    <name type="scientific">Rhizophagus irregularis</name>
    <dbReference type="NCBI Taxonomy" id="588596"/>
    <lineage>
        <taxon>Eukaryota</taxon>
        <taxon>Fungi</taxon>
        <taxon>Fungi incertae sedis</taxon>
        <taxon>Mucoromycota</taxon>
        <taxon>Glomeromycotina</taxon>
        <taxon>Glomeromycetes</taxon>
        <taxon>Glomerales</taxon>
        <taxon>Glomeraceae</taxon>
        <taxon>Rhizophagus</taxon>
    </lineage>
</organism>
<name>A0A915Z1E8_9GLOM</name>
<dbReference type="OrthoDB" id="2446994at2759"/>
<evidence type="ECO:0000313" key="2">
    <source>
        <dbReference type="EMBL" id="CAB5358719.1"/>
    </source>
</evidence>
<proteinExistence type="predicted"/>
<evidence type="ECO:0000313" key="3">
    <source>
        <dbReference type="Proteomes" id="UP000684084"/>
    </source>
</evidence>
<comment type="caution">
    <text evidence="2">The sequence shown here is derived from an EMBL/GenBank/DDBJ whole genome shotgun (WGS) entry which is preliminary data.</text>
</comment>
<dbReference type="AlphaFoldDB" id="A0A915Z1E8"/>
<protein>
    <submittedName>
        <fullName evidence="2">Uncharacterized protein</fullName>
    </submittedName>
</protein>
<gene>
    <name evidence="2" type="ORF">CHRIB12_LOCUS7368</name>
</gene>
<dbReference type="VEuPathDB" id="FungiDB:RhiirFUN_010446"/>
<feature type="region of interest" description="Disordered" evidence="1">
    <location>
        <begin position="41"/>
        <end position="126"/>
    </location>
</feature>
<dbReference type="EMBL" id="CAGKOT010000013">
    <property type="protein sequence ID" value="CAB5358719.1"/>
    <property type="molecule type" value="Genomic_DNA"/>
</dbReference>
<dbReference type="Proteomes" id="UP000684084">
    <property type="component" value="Unassembled WGS sequence"/>
</dbReference>
<feature type="compositionally biased region" description="Acidic residues" evidence="1">
    <location>
        <begin position="108"/>
        <end position="126"/>
    </location>
</feature>
<feature type="compositionally biased region" description="Acidic residues" evidence="1">
    <location>
        <begin position="60"/>
        <end position="101"/>
    </location>
</feature>
<sequence length="229" mass="27170">MRKRYIHSIPLKHRVRNHFSHKIPSSLLHNSSKHNEASDINFQYDNSDNKDENNYGNNDENYECSDDENYEDDDNENYESNNDDDDENYESNNDEGDDENYESNNNEGDNENYDDDDDENYEDNDESYDNECIVDEALNQNELPNNNGNFWPYFEMIILENNIEKLKIQRVLTFDELPESFHITIRQQQSHDGALWLLDRDEYNAIILLEPQAIIQKITISIIRLQTPI</sequence>